<keyword evidence="2" id="KW-1185">Reference proteome</keyword>
<organism evidence="1 2">
    <name type="scientific">Polyrhizophydium stewartii</name>
    <dbReference type="NCBI Taxonomy" id="2732419"/>
    <lineage>
        <taxon>Eukaryota</taxon>
        <taxon>Fungi</taxon>
        <taxon>Fungi incertae sedis</taxon>
        <taxon>Chytridiomycota</taxon>
        <taxon>Chytridiomycota incertae sedis</taxon>
        <taxon>Chytridiomycetes</taxon>
        <taxon>Rhizophydiales</taxon>
        <taxon>Rhizophydiales incertae sedis</taxon>
        <taxon>Polyrhizophydium</taxon>
    </lineage>
</organism>
<dbReference type="InterPro" id="IPR036770">
    <property type="entry name" value="Ankyrin_rpt-contain_sf"/>
</dbReference>
<name>A0ABR4MWV8_9FUNG</name>
<reference evidence="1 2" key="1">
    <citation type="submission" date="2023-09" db="EMBL/GenBank/DDBJ databases">
        <title>Pangenome analysis of Batrachochytrium dendrobatidis and related Chytrids.</title>
        <authorList>
            <person name="Yacoub M.N."/>
            <person name="Stajich J.E."/>
            <person name="James T.Y."/>
        </authorList>
    </citation>
    <scope>NUCLEOTIDE SEQUENCE [LARGE SCALE GENOMIC DNA]</scope>
    <source>
        <strain evidence="1 2">JEL0888</strain>
    </source>
</reference>
<evidence type="ECO:0008006" key="3">
    <source>
        <dbReference type="Google" id="ProtNLM"/>
    </source>
</evidence>
<dbReference type="Pfam" id="PF12796">
    <property type="entry name" value="Ank_2"/>
    <property type="match status" value="1"/>
</dbReference>
<proteinExistence type="predicted"/>
<dbReference type="Proteomes" id="UP001527925">
    <property type="component" value="Unassembled WGS sequence"/>
</dbReference>
<dbReference type="PANTHER" id="PTHR46586">
    <property type="entry name" value="ANKYRIN REPEAT-CONTAINING PROTEIN"/>
    <property type="match status" value="1"/>
</dbReference>
<accession>A0ABR4MWV8</accession>
<dbReference type="Gene3D" id="1.25.40.20">
    <property type="entry name" value="Ankyrin repeat-containing domain"/>
    <property type="match status" value="1"/>
</dbReference>
<dbReference type="InterPro" id="IPR052050">
    <property type="entry name" value="SecEffector_AnkRepeat"/>
</dbReference>
<evidence type="ECO:0000313" key="2">
    <source>
        <dbReference type="Proteomes" id="UP001527925"/>
    </source>
</evidence>
<protein>
    <recommendedName>
        <fullName evidence="3">Ankyrin repeat domain-containing protein</fullName>
    </recommendedName>
</protein>
<gene>
    <name evidence="1" type="ORF">HK105_208786</name>
</gene>
<comment type="caution">
    <text evidence="1">The sequence shown here is derived from an EMBL/GenBank/DDBJ whole genome shotgun (WGS) entry which is preliminary data.</text>
</comment>
<dbReference type="Pfam" id="PF13637">
    <property type="entry name" value="Ank_4"/>
    <property type="match status" value="1"/>
</dbReference>
<dbReference type="PANTHER" id="PTHR46586:SF3">
    <property type="entry name" value="ANKYRIN REPEAT-CONTAINING PROTEIN"/>
    <property type="match status" value="1"/>
</dbReference>
<evidence type="ECO:0000313" key="1">
    <source>
        <dbReference type="EMBL" id="KAL2911729.1"/>
    </source>
</evidence>
<dbReference type="InterPro" id="IPR002110">
    <property type="entry name" value="Ankyrin_rpt"/>
</dbReference>
<dbReference type="SUPFAM" id="SSF48403">
    <property type="entry name" value="Ankyrin repeat"/>
    <property type="match status" value="1"/>
</dbReference>
<dbReference type="EMBL" id="JADGIZ020000089">
    <property type="protein sequence ID" value="KAL2911729.1"/>
    <property type="molecule type" value="Genomic_DNA"/>
</dbReference>
<sequence>MRSHWDRLPRELRDMTAAAAGPLTAHLCGAPVAGGLAAAWRDALASGWAGDLSLLPDPADIAPLAILRNLALVQTREAFLRLQERFAGSERMRQLVPHVAMRHMWLDLVDMTNPDALARDAAYGGHMRLLWHLLVEERLAHPDLELSIIAASAGRTRVLRLLFGRFGRPRHLDQVLYNAAYEGHLATLQWLLAGIGMRIADPFDDPEEREADPADVLPESFERGLGGGPRRPAGPIGDDAVLAEARGAFVAACAGGQVAAVRWLLAQDSDIETAAGMDRAARYGNVAVVELLHRQGERGCTTDAMDGAAAGGYLRVVQFLHEHRQEGCTTDALDQAAARGRLDVVRFLHAHRTEGATAAAMDGAAAGGHLDVVKFLHEHRQEGCTADAVDLAAANGHADVVAYLLDHCDADCSPSAAFDAAAAGSLDAARLLCERRAGGCSAQQVLETAERRGRADVAAWARTLLAD</sequence>